<evidence type="ECO:0000256" key="1">
    <source>
        <dbReference type="SAM" id="MobiDB-lite"/>
    </source>
</evidence>
<name>A0A327K400_9BRAD</name>
<accession>A0A327K400</accession>
<evidence type="ECO:0000256" key="2">
    <source>
        <dbReference type="SAM" id="Phobius"/>
    </source>
</evidence>
<reference evidence="3 4" key="1">
    <citation type="submission" date="2017-07" db="EMBL/GenBank/DDBJ databases">
        <title>Draft Genome Sequences of Select Purple Nonsulfur Bacteria.</title>
        <authorList>
            <person name="Lasarre B."/>
            <person name="Mckinlay J.B."/>
        </authorList>
    </citation>
    <scope>NUCLEOTIDE SEQUENCE [LARGE SCALE GENOMIC DNA]</scope>
    <source>
        <strain evidence="3 4">DSM 11907</strain>
    </source>
</reference>
<proteinExistence type="predicted"/>
<keyword evidence="2" id="KW-1133">Transmembrane helix</keyword>
<feature type="transmembrane region" description="Helical" evidence="2">
    <location>
        <begin position="157"/>
        <end position="175"/>
    </location>
</feature>
<evidence type="ECO:0000313" key="3">
    <source>
        <dbReference type="EMBL" id="RAI32604.1"/>
    </source>
</evidence>
<comment type="caution">
    <text evidence="3">The sequence shown here is derived from an EMBL/GenBank/DDBJ whole genome shotgun (WGS) entry which is preliminary data.</text>
</comment>
<sequence length="181" mass="18890">MDRREPGAGAPRPLGGPAPVAAGRTDIDTAMRAALVLLTVTAALGLLASAVLAGMALAGAPLPSKDASTLVVRLALFPVMLAALLVHWPAVRRRTGAPGGQDDDTWSRLLVSAPGPLIVLQRLLLVWVVVDYGRTAIAAVTGWPIAPLDTSGEVDPWSIWVFLWAVTLSLAVVALRRARAT</sequence>
<keyword evidence="2" id="KW-0472">Membrane</keyword>
<evidence type="ECO:0000313" key="4">
    <source>
        <dbReference type="Proteomes" id="UP000248863"/>
    </source>
</evidence>
<gene>
    <name evidence="3" type="ORF">CH338_23920</name>
</gene>
<feature type="transmembrane region" description="Helical" evidence="2">
    <location>
        <begin position="34"/>
        <end position="58"/>
    </location>
</feature>
<feature type="compositionally biased region" description="Low complexity" evidence="1">
    <location>
        <begin position="7"/>
        <end position="21"/>
    </location>
</feature>
<organism evidence="3 4">
    <name type="scientific">Rhodoplanes elegans</name>
    <dbReference type="NCBI Taxonomy" id="29408"/>
    <lineage>
        <taxon>Bacteria</taxon>
        <taxon>Pseudomonadati</taxon>
        <taxon>Pseudomonadota</taxon>
        <taxon>Alphaproteobacteria</taxon>
        <taxon>Hyphomicrobiales</taxon>
        <taxon>Nitrobacteraceae</taxon>
        <taxon>Rhodoplanes</taxon>
    </lineage>
</organism>
<dbReference type="EMBL" id="NPEU01000414">
    <property type="protein sequence ID" value="RAI32604.1"/>
    <property type="molecule type" value="Genomic_DNA"/>
</dbReference>
<feature type="region of interest" description="Disordered" evidence="1">
    <location>
        <begin position="1"/>
        <end position="21"/>
    </location>
</feature>
<protein>
    <submittedName>
        <fullName evidence="3">Uncharacterized protein</fullName>
    </submittedName>
</protein>
<feature type="transmembrane region" description="Helical" evidence="2">
    <location>
        <begin position="70"/>
        <end position="88"/>
    </location>
</feature>
<keyword evidence="2" id="KW-0812">Transmembrane</keyword>
<dbReference type="AlphaFoldDB" id="A0A327K400"/>
<keyword evidence="4" id="KW-1185">Reference proteome</keyword>
<dbReference type="Proteomes" id="UP000248863">
    <property type="component" value="Unassembled WGS sequence"/>
</dbReference>